<protein>
    <recommendedName>
        <fullName evidence="1">Integron cassette protein VCH-CASS1 chain domain-containing protein</fullName>
    </recommendedName>
</protein>
<proteinExistence type="predicted"/>
<evidence type="ECO:0000259" key="1">
    <source>
        <dbReference type="Pfam" id="PF18315"/>
    </source>
</evidence>
<evidence type="ECO:0000313" key="2">
    <source>
        <dbReference type="EMBL" id="SFS15425.1"/>
    </source>
</evidence>
<dbReference type="AlphaFoldDB" id="A0A1I6MI90"/>
<evidence type="ECO:0000313" key="3">
    <source>
        <dbReference type="Proteomes" id="UP000199024"/>
    </source>
</evidence>
<dbReference type="Pfam" id="PF18315">
    <property type="entry name" value="VCH_CASS14"/>
    <property type="match status" value="1"/>
</dbReference>
<keyword evidence="3" id="KW-1185">Reference proteome</keyword>
<dbReference type="EMBL" id="FOZL01000001">
    <property type="protein sequence ID" value="SFS15425.1"/>
    <property type="molecule type" value="Genomic_DNA"/>
</dbReference>
<dbReference type="OrthoDB" id="1444132at2"/>
<name>A0A1I6MI90_9BACT</name>
<sequence>MPLSVTDVEILKDYIDGVMRRADHHANEVEEIALALTGAILWKKDDGKDIRVMEKSGDTKNVLWVTIRGQQYAFAYNHAAKTIEMRQGNMRGVVLHSFSNAMPLATLYQIFAQL</sequence>
<dbReference type="Proteomes" id="UP000199024">
    <property type="component" value="Unassembled WGS sequence"/>
</dbReference>
<dbReference type="RefSeq" id="WP_089839612.1">
    <property type="nucleotide sequence ID" value="NZ_FOZL01000001.1"/>
</dbReference>
<gene>
    <name evidence="2" type="ORF">SAMN05421771_2707</name>
</gene>
<accession>A0A1I6MI90</accession>
<organism evidence="2 3">
    <name type="scientific">Granulicella pectinivorans</name>
    <dbReference type="NCBI Taxonomy" id="474950"/>
    <lineage>
        <taxon>Bacteria</taxon>
        <taxon>Pseudomonadati</taxon>
        <taxon>Acidobacteriota</taxon>
        <taxon>Terriglobia</taxon>
        <taxon>Terriglobales</taxon>
        <taxon>Acidobacteriaceae</taxon>
        <taxon>Granulicella</taxon>
    </lineage>
</organism>
<reference evidence="2 3" key="1">
    <citation type="submission" date="2016-10" db="EMBL/GenBank/DDBJ databases">
        <authorList>
            <person name="de Groot N.N."/>
        </authorList>
    </citation>
    <scope>NUCLEOTIDE SEQUENCE [LARGE SCALE GENOMIC DNA]</scope>
    <source>
        <strain evidence="2 3">DSM 21001</strain>
    </source>
</reference>
<dbReference type="InterPro" id="IPR040614">
    <property type="entry name" value="VCH_CASS14"/>
</dbReference>
<dbReference type="Gene3D" id="3.30.920.70">
    <property type="match status" value="1"/>
</dbReference>
<feature type="domain" description="Integron cassette protein VCH-CASS1 chain" evidence="1">
    <location>
        <begin position="11"/>
        <end position="107"/>
    </location>
</feature>